<dbReference type="Proteomes" id="UP000603234">
    <property type="component" value="Unassembled WGS sequence"/>
</dbReference>
<organism evidence="2 3">
    <name type="scientific">Acetobacterium fimetarium</name>
    <dbReference type="NCBI Taxonomy" id="52691"/>
    <lineage>
        <taxon>Bacteria</taxon>
        <taxon>Bacillati</taxon>
        <taxon>Bacillota</taxon>
        <taxon>Clostridia</taxon>
        <taxon>Eubacteriales</taxon>
        <taxon>Eubacteriaceae</taxon>
        <taxon>Acetobacterium</taxon>
    </lineage>
</organism>
<dbReference type="Pfam" id="PF01965">
    <property type="entry name" value="DJ-1_PfpI"/>
    <property type="match status" value="1"/>
</dbReference>
<gene>
    <name evidence="2" type="ORF">GH808_06205</name>
</gene>
<dbReference type="InterPro" id="IPR002818">
    <property type="entry name" value="DJ-1/PfpI"/>
</dbReference>
<evidence type="ECO:0000313" key="3">
    <source>
        <dbReference type="Proteomes" id="UP000603234"/>
    </source>
</evidence>
<evidence type="ECO:0000313" key="2">
    <source>
        <dbReference type="EMBL" id="MBC3804028.1"/>
    </source>
</evidence>
<dbReference type="CDD" id="cd03140">
    <property type="entry name" value="GATase1_PfpI_3"/>
    <property type="match status" value="1"/>
</dbReference>
<dbReference type="PANTHER" id="PTHR48094:SF19">
    <property type="entry name" value="DJ-1_PFPI DOMAIN-CONTAINING PROTEIN"/>
    <property type="match status" value="1"/>
</dbReference>
<dbReference type="EMBL" id="WJBC01000006">
    <property type="protein sequence ID" value="MBC3804028.1"/>
    <property type="molecule type" value="Genomic_DNA"/>
</dbReference>
<sequence length="208" mass="22770">MKRTVYLYVCDTMADWEIGYLTAELNTGRYFKKGLAPCKIVTVGVDLTPVTTMGGLKILPDISVAECDIKNADALILPGGDTWLEAIHEPIIDKAEQGIKENLIVAAICGATMGLAKNGLLDSRYHTSNDLGYLKMVCPDYQGEAYYKNDPAVTDGNLITATGVAPLEFTVAVLKALAAFSPETLEAWYPLYKTHETEYFFALMNSIQ</sequence>
<dbReference type="Gene3D" id="3.40.50.880">
    <property type="match status" value="1"/>
</dbReference>
<evidence type="ECO:0000259" key="1">
    <source>
        <dbReference type="Pfam" id="PF01965"/>
    </source>
</evidence>
<dbReference type="RefSeq" id="WP_186841913.1">
    <property type="nucleotide sequence ID" value="NZ_WJBC01000006.1"/>
</dbReference>
<proteinExistence type="predicted"/>
<keyword evidence="3" id="KW-1185">Reference proteome</keyword>
<reference evidence="2 3" key="1">
    <citation type="journal article" date="2020" name="mSystems">
        <title>Defining Genomic and Predicted Metabolic Features of the Acetobacterium Genus.</title>
        <authorList>
            <person name="Ross D.E."/>
            <person name="Marshall C.W."/>
            <person name="Gulliver D."/>
            <person name="May H.D."/>
            <person name="Norman R.S."/>
        </authorList>
    </citation>
    <scope>NUCLEOTIDE SEQUENCE [LARGE SCALE GENOMIC DNA]</scope>
    <source>
        <strain evidence="2 3">DSM 8238</strain>
    </source>
</reference>
<feature type="domain" description="DJ-1/PfpI" evidence="1">
    <location>
        <begin position="4"/>
        <end position="175"/>
    </location>
</feature>
<accession>A0ABR6WUD7</accession>
<comment type="caution">
    <text evidence="2">The sequence shown here is derived from an EMBL/GenBank/DDBJ whole genome shotgun (WGS) entry which is preliminary data.</text>
</comment>
<keyword evidence="2" id="KW-0315">Glutamine amidotransferase</keyword>
<dbReference type="SUPFAM" id="SSF52317">
    <property type="entry name" value="Class I glutamine amidotransferase-like"/>
    <property type="match status" value="1"/>
</dbReference>
<dbReference type="PANTHER" id="PTHR48094">
    <property type="entry name" value="PROTEIN/NUCLEIC ACID DEGLYCASE DJ-1-RELATED"/>
    <property type="match status" value="1"/>
</dbReference>
<dbReference type="InterPro" id="IPR050325">
    <property type="entry name" value="Prot/Nucl_acid_deglycase"/>
</dbReference>
<protein>
    <submittedName>
        <fullName evidence="2">Glutamine amidotransferase</fullName>
    </submittedName>
</protein>
<dbReference type="InterPro" id="IPR029062">
    <property type="entry name" value="Class_I_gatase-like"/>
</dbReference>
<name>A0ABR6WUD7_9FIRM</name>